<protein>
    <submittedName>
        <fullName evidence="2">Uncharacterized protein</fullName>
    </submittedName>
</protein>
<feature type="region of interest" description="Disordered" evidence="1">
    <location>
        <begin position="91"/>
        <end position="119"/>
    </location>
</feature>
<dbReference type="OrthoDB" id="10499362at2759"/>
<comment type="caution">
    <text evidence="2">The sequence shown here is derived from an EMBL/GenBank/DDBJ whole genome shotgun (WGS) entry which is preliminary data.</text>
</comment>
<dbReference type="Proteomes" id="UP000824540">
    <property type="component" value="Unassembled WGS sequence"/>
</dbReference>
<organism evidence="2 3">
    <name type="scientific">Albula glossodonta</name>
    <name type="common">roundjaw bonefish</name>
    <dbReference type="NCBI Taxonomy" id="121402"/>
    <lineage>
        <taxon>Eukaryota</taxon>
        <taxon>Metazoa</taxon>
        <taxon>Chordata</taxon>
        <taxon>Craniata</taxon>
        <taxon>Vertebrata</taxon>
        <taxon>Euteleostomi</taxon>
        <taxon>Actinopterygii</taxon>
        <taxon>Neopterygii</taxon>
        <taxon>Teleostei</taxon>
        <taxon>Albuliformes</taxon>
        <taxon>Albulidae</taxon>
        <taxon>Albula</taxon>
    </lineage>
</organism>
<evidence type="ECO:0000256" key="1">
    <source>
        <dbReference type="SAM" id="MobiDB-lite"/>
    </source>
</evidence>
<evidence type="ECO:0000313" key="2">
    <source>
        <dbReference type="EMBL" id="KAG9331382.1"/>
    </source>
</evidence>
<reference evidence="2" key="1">
    <citation type="thesis" date="2021" institute="BYU ScholarsArchive" country="Provo, UT, USA">
        <title>Applications of and Algorithms for Genome Assembly and Genomic Analyses with an Emphasis on Marine Teleosts.</title>
        <authorList>
            <person name="Pickett B.D."/>
        </authorList>
    </citation>
    <scope>NUCLEOTIDE SEQUENCE</scope>
    <source>
        <strain evidence="2">HI-2016</strain>
    </source>
</reference>
<feature type="compositionally biased region" description="Polar residues" evidence="1">
    <location>
        <begin position="94"/>
        <end position="109"/>
    </location>
</feature>
<keyword evidence="3" id="KW-1185">Reference proteome</keyword>
<sequence length="149" mass="16570">METRCCRLGPVDPSEGSAVFHSGALFPLEYPRQSGGTVVKWGRPWRRPPSSRAWLGSFHRTMAEPRLRLMQRAICVLQLACDSQHAFLTKRRTSLNQSDRSDNQSQARSTDPDPGDGKEALARVNIPIHTGYHGILGTTPAFVLDDLVM</sequence>
<proteinExistence type="predicted"/>
<evidence type="ECO:0000313" key="3">
    <source>
        <dbReference type="Proteomes" id="UP000824540"/>
    </source>
</evidence>
<dbReference type="AlphaFoldDB" id="A0A8T2N122"/>
<accession>A0A8T2N122</accession>
<gene>
    <name evidence="2" type="ORF">JZ751_019326</name>
</gene>
<name>A0A8T2N122_9TELE</name>
<dbReference type="EMBL" id="JAFBMS010000345">
    <property type="protein sequence ID" value="KAG9331382.1"/>
    <property type="molecule type" value="Genomic_DNA"/>
</dbReference>